<dbReference type="AlphaFoldDB" id="A0A972H2I8"/>
<gene>
    <name evidence="3" type="ORF">GC093_17840</name>
</gene>
<feature type="signal peptide" evidence="2">
    <location>
        <begin position="1"/>
        <end position="22"/>
    </location>
</feature>
<dbReference type="EMBL" id="WHOD01000067">
    <property type="protein sequence ID" value="NOU95071.1"/>
    <property type="molecule type" value="Genomic_DNA"/>
</dbReference>
<protein>
    <submittedName>
        <fullName evidence="3">Uncharacterized protein</fullName>
    </submittedName>
</protein>
<feature type="compositionally biased region" description="Low complexity" evidence="1">
    <location>
        <begin position="78"/>
        <end position="88"/>
    </location>
</feature>
<evidence type="ECO:0000313" key="4">
    <source>
        <dbReference type="Proteomes" id="UP000641588"/>
    </source>
</evidence>
<keyword evidence="2" id="KW-0732">Signal</keyword>
<name>A0A972H2I8_9BACL</name>
<organism evidence="3 4">
    <name type="scientific">Paenibacillus foliorum</name>
    <dbReference type="NCBI Taxonomy" id="2654974"/>
    <lineage>
        <taxon>Bacteria</taxon>
        <taxon>Bacillati</taxon>
        <taxon>Bacillota</taxon>
        <taxon>Bacilli</taxon>
        <taxon>Bacillales</taxon>
        <taxon>Paenibacillaceae</taxon>
        <taxon>Paenibacillus</taxon>
    </lineage>
</organism>
<dbReference type="RefSeq" id="WP_171653281.1">
    <property type="nucleotide sequence ID" value="NZ_WHOD01000067.1"/>
</dbReference>
<evidence type="ECO:0000256" key="1">
    <source>
        <dbReference type="SAM" id="MobiDB-lite"/>
    </source>
</evidence>
<dbReference type="Proteomes" id="UP000641588">
    <property type="component" value="Unassembled WGS sequence"/>
</dbReference>
<accession>A0A972H2I8</accession>
<proteinExistence type="predicted"/>
<feature type="region of interest" description="Disordered" evidence="1">
    <location>
        <begin position="78"/>
        <end position="97"/>
    </location>
</feature>
<comment type="caution">
    <text evidence="3">The sequence shown here is derived from an EMBL/GenBank/DDBJ whole genome shotgun (WGS) entry which is preliminary data.</text>
</comment>
<evidence type="ECO:0000256" key="2">
    <source>
        <dbReference type="SAM" id="SignalP"/>
    </source>
</evidence>
<evidence type="ECO:0000313" key="3">
    <source>
        <dbReference type="EMBL" id="NOU95071.1"/>
    </source>
</evidence>
<keyword evidence="4" id="KW-1185">Reference proteome</keyword>
<sequence>MKTAAKIVISACLLWSSTIIIADADGATNNTQAGTIDDPVITKSYFEQNISLKVAEEMNKQTITEDKVKQIIAAELGNNKGNSNGSTNPQQPSVVVPDSGNTSLTVLKLEPGQTLYGGPGTEMIVRSGKVTIISSDENGVPDVTSGKDIVAGATVELNHLLIIPREGRGIKADPKLKQDIYVMVRGSFLQINADGSKVTP</sequence>
<feature type="chain" id="PRO_5038386286" evidence="2">
    <location>
        <begin position="23"/>
        <end position="200"/>
    </location>
</feature>
<reference evidence="3" key="1">
    <citation type="submission" date="2019-10" db="EMBL/GenBank/DDBJ databases">
        <title>Description of Paenibacillus glebae sp. nov.</title>
        <authorList>
            <person name="Carlier A."/>
            <person name="Qi S."/>
        </authorList>
    </citation>
    <scope>NUCLEOTIDE SEQUENCE</scope>
    <source>
        <strain evidence="3">LMG 31456</strain>
    </source>
</reference>